<sequence>MKHISKNDVINLIEQNQDLVDFGTAEDAVSTLHIKKAEDFLGLPFTDSYKWFLNHYARGSICGDEIFSLNDSFDYYDSYDSNTDILYGEDIVYNHIVNLKNKLTTDKQLAVCHSDIDGEFFFDYTKYENNECPIYIYWSKDESIFYAQNFLEFLYKRIKECQ</sequence>
<dbReference type="SUPFAM" id="SSF160631">
    <property type="entry name" value="SMI1/KNR4-like"/>
    <property type="match status" value="1"/>
</dbReference>
<organism evidence="2 3">
    <name type="scientific">Snodgrassella alvi</name>
    <dbReference type="NCBI Taxonomy" id="1196083"/>
    <lineage>
        <taxon>Bacteria</taxon>
        <taxon>Pseudomonadati</taxon>
        <taxon>Pseudomonadota</taxon>
        <taxon>Betaproteobacteria</taxon>
        <taxon>Neisseriales</taxon>
        <taxon>Neisseriaceae</taxon>
        <taxon>Snodgrassella</taxon>
    </lineage>
</organism>
<feature type="domain" description="Knr4/Smi1-like" evidence="1">
    <location>
        <begin position="28"/>
        <end position="156"/>
    </location>
</feature>
<comment type="caution">
    <text evidence="2">The sequence shown here is derived from an EMBL/GenBank/DDBJ whole genome shotgun (WGS) entry which is preliminary data.</text>
</comment>
<dbReference type="EMBL" id="MEIS01000108">
    <property type="protein sequence ID" value="PIT54901.1"/>
    <property type="molecule type" value="Genomic_DNA"/>
</dbReference>
<dbReference type="InterPro" id="IPR018958">
    <property type="entry name" value="Knr4/Smi1-like_dom"/>
</dbReference>
<name>A0A2N9XXU8_9NEIS</name>
<dbReference type="Proteomes" id="UP000229434">
    <property type="component" value="Unassembled WGS sequence"/>
</dbReference>
<proteinExistence type="predicted"/>
<dbReference type="Pfam" id="PF14567">
    <property type="entry name" value="SUKH_5"/>
    <property type="match status" value="1"/>
</dbReference>
<accession>A0A2N9XXU8</accession>
<evidence type="ECO:0000313" key="3">
    <source>
        <dbReference type="Proteomes" id="UP000229434"/>
    </source>
</evidence>
<dbReference type="InterPro" id="IPR037883">
    <property type="entry name" value="Knr4/Smi1-like_sf"/>
</dbReference>
<dbReference type="Gene3D" id="3.40.1580.10">
    <property type="entry name" value="SMI1/KNR4-like"/>
    <property type="match status" value="1"/>
</dbReference>
<evidence type="ECO:0000259" key="1">
    <source>
        <dbReference type="SMART" id="SM00860"/>
    </source>
</evidence>
<dbReference type="SMART" id="SM00860">
    <property type="entry name" value="SMI1_KNR4"/>
    <property type="match status" value="1"/>
</dbReference>
<dbReference type="AlphaFoldDB" id="A0A2N9XXU8"/>
<reference evidence="2 3" key="1">
    <citation type="journal article" date="2017" name="MBio">
        <title>Type VI secretion-mediated competition in the bee gut microbiome.</title>
        <authorList>
            <person name="Steele M.I."/>
            <person name="Kwong W.K."/>
            <person name="Powell J.E."/>
            <person name="Whiteley M."/>
            <person name="Moran N.A."/>
        </authorList>
    </citation>
    <scope>NUCLEOTIDE SEQUENCE [LARGE SCALE GENOMIC DNA]</scope>
    <source>
        <strain evidence="2 3">Nev3CBA3</strain>
    </source>
</reference>
<evidence type="ECO:0000313" key="2">
    <source>
        <dbReference type="EMBL" id="PIT54901.1"/>
    </source>
</evidence>
<gene>
    <name evidence="2" type="ORF">BHC49_07285</name>
</gene>
<protein>
    <recommendedName>
        <fullName evidence="1">Knr4/Smi1-like domain-containing protein</fullName>
    </recommendedName>
</protein>